<dbReference type="Gene3D" id="1.10.240.10">
    <property type="entry name" value="Tyrosyl-Transfer RNA Synthetase"/>
    <property type="match status" value="1"/>
</dbReference>
<dbReference type="OrthoDB" id="15808at2759"/>
<dbReference type="PANTHER" id="PTHR43766">
    <property type="entry name" value="TRYPTOPHAN--TRNA LIGASE, MITOCHONDRIAL"/>
    <property type="match status" value="1"/>
</dbReference>
<protein>
    <submittedName>
        <fullName evidence="1">Nucleotidylyl transferase</fullName>
    </submittedName>
</protein>
<evidence type="ECO:0000313" key="1">
    <source>
        <dbReference type="EMBL" id="KXS14204.1"/>
    </source>
</evidence>
<dbReference type="InterPro" id="IPR050203">
    <property type="entry name" value="Trp-tRNA_synthetase"/>
</dbReference>
<sequence length="134" mass="14792">MSKSSSPPNFLISLTSSSSHIAKAIGRATTDSLPFISYDPATRPGVSIVLTIHYSLSGEPVHAIVARLEGRGVKELKDECVQVVESVLGPVRREWEGVVKDPGYVEQVLQRGEERARGWAEEMMGEVRRVVEFR</sequence>
<organism evidence="1 2">
    <name type="scientific">Gonapodya prolifera (strain JEL478)</name>
    <name type="common">Monoblepharis prolifera</name>
    <dbReference type="NCBI Taxonomy" id="1344416"/>
    <lineage>
        <taxon>Eukaryota</taxon>
        <taxon>Fungi</taxon>
        <taxon>Fungi incertae sedis</taxon>
        <taxon>Chytridiomycota</taxon>
        <taxon>Chytridiomycota incertae sedis</taxon>
        <taxon>Monoblepharidomycetes</taxon>
        <taxon>Monoblepharidales</taxon>
        <taxon>Gonapodyaceae</taxon>
        <taxon>Gonapodya</taxon>
    </lineage>
</organism>
<gene>
    <name evidence="1" type="ORF">M427DRAFT_57949</name>
</gene>
<dbReference type="PANTHER" id="PTHR43766:SF1">
    <property type="entry name" value="TRYPTOPHAN--TRNA LIGASE, MITOCHONDRIAL"/>
    <property type="match status" value="1"/>
</dbReference>
<dbReference type="GO" id="GO:0070183">
    <property type="term" value="P:mitochondrial tryptophanyl-tRNA aminoacylation"/>
    <property type="evidence" value="ECO:0007669"/>
    <property type="project" value="TreeGrafter"/>
</dbReference>
<dbReference type="GO" id="GO:0016740">
    <property type="term" value="F:transferase activity"/>
    <property type="evidence" value="ECO:0007669"/>
    <property type="project" value="UniProtKB-KW"/>
</dbReference>
<dbReference type="GO" id="GO:0004830">
    <property type="term" value="F:tryptophan-tRNA ligase activity"/>
    <property type="evidence" value="ECO:0007669"/>
    <property type="project" value="TreeGrafter"/>
</dbReference>
<dbReference type="STRING" id="1344416.A0A139AC91"/>
<proteinExistence type="predicted"/>
<dbReference type="GO" id="GO:0005759">
    <property type="term" value="C:mitochondrial matrix"/>
    <property type="evidence" value="ECO:0007669"/>
    <property type="project" value="TreeGrafter"/>
</dbReference>
<dbReference type="AlphaFoldDB" id="A0A139AC91"/>
<dbReference type="SUPFAM" id="SSF52374">
    <property type="entry name" value="Nucleotidylyl transferase"/>
    <property type="match status" value="1"/>
</dbReference>
<accession>A0A139AC91</accession>
<name>A0A139AC91_GONPJ</name>
<keyword evidence="2" id="KW-1185">Reference proteome</keyword>
<reference evidence="1 2" key="1">
    <citation type="journal article" date="2015" name="Genome Biol. Evol.">
        <title>Phylogenomic analyses indicate that early fungi evolved digesting cell walls of algal ancestors of land plants.</title>
        <authorList>
            <person name="Chang Y."/>
            <person name="Wang S."/>
            <person name="Sekimoto S."/>
            <person name="Aerts A.L."/>
            <person name="Choi C."/>
            <person name="Clum A."/>
            <person name="LaButti K.M."/>
            <person name="Lindquist E.A."/>
            <person name="Yee Ngan C."/>
            <person name="Ohm R.A."/>
            <person name="Salamov A.A."/>
            <person name="Grigoriev I.V."/>
            <person name="Spatafora J.W."/>
            <person name="Berbee M.L."/>
        </authorList>
    </citation>
    <scope>NUCLEOTIDE SEQUENCE [LARGE SCALE GENOMIC DNA]</scope>
    <source>
        <strain evidence="1 2">JEL478</strain>
    </source>
</reference>
<keyword evidence="1" id="KW-0808">Transferase</keyword>
<evidence type="ECO:0000313" key="2">
    <source>
        <dbReference type="Proteomes" id="UP000070544"/>
    </source>
</evidence>
<dbReference type="Proteomes" id="UP000070544">
    <property type="component" value="Unassembled WGS sequence"/>
</dbReference>
<dbReference type="EMBL" id="KQ965771">
    <property type="protein sequence ID" value="KXS14204.1"/>
    <property type="molecule type" value="Genomic_DNA"/>
</dbReference>